<sequence>MYYTLLPTHHHLSSLSLSRTLDSLPDDILYIIGKELDFLSILALRSTCQSIYFSFSDTITFSHVFLPPSITQSQFVKLFSYLKLTEKLSFIRKFTFNESKITEDAIISILGYCENLAYIYILGCEDVKLLPITNAITSWYEEEDNSNSNNYISCSSSNSSCILLENYNIKKKSKMEKLKKIVMTRCVGDFALCLVQNAE</sequence>
<evidence type="ECO:0000259" key="1">
    <source>
        <dbReference type="PROSITE" id="PS50181"/>
    </source>
</evidence>
<name>A0A9N8UZ17_9GLOM</name>
<protein>
    <submittedName>
        <fullName evidence="2">3846_t:CDS:1</fullName>
    </submittedName>
</protein>
<dbReference type="EMBL" id="CAJVPK010000038">
    <property type="protein sequence ID" value="CAG8436495.1"/>
    <property type="molecule type" value="Genomic_DNA"/>
</dbReference>
<gene>
    <name evidence="2" type="ORF">DEBURN_LOCUS1030</name>
</gene>
<accession>A0A9N8UZ17</accession>
<dbReference type="Proteomes" id="UP000789706">
    <property type="component" value="Unassembled WGS sequence"/>
</dbReference>
<dbReference type="AlphaFoldDB" id="A0A9N8UZ17"/>
<keyword evidence="3" id="KW-1185">Reference proteome</keyword>
<proteinExistence type="predicted"/>
<dbReference type="PROSITE" id="PS50181">
    <property type="entry name" value="FBOX"/>
    <property type="match status" value="1"/>
</dbReference>
<feature type="domain" description="F-box" evidence="1">
    <location>
        <begin position="18"/>
        <end position="64"/>
    </location>
</feature>
<dbReference type="OrthoDB" id="2351612at2759"/>
<evidence type="ECO:0000313" key="3">
    <source>
        <dbReference type="Proteomes" id="UP000789706"/>
    </source>
</evidence>
<dbReference type="InterPro" id="IPR001810">
    <property type="entry name" value="F-box_dom"/>
</dbReference>
<reference evidence="2" key="1">
    <citation type="submission" date="2021-06" db="EMBL/GenBank/DDBJ databases">
        <authorList>
            <person name="Kallberg Y."/>
            <person name="Tangrot J."/>
            <person name="Rosling A."/>
        </authorList>
    </citation>
    <scope>NUCLEOTIDE SEQUENCE</scope>
    <source>
        <strain evidence="2">AZ414A</strain>
    </source>
</reference>
<evidence type="ECO:0000313" key="2">
    <source>
        <dbReference type="EMBL" id="CAG8436495.1"/>
    </source>
</evidence>
<comment type="caution">
    <text evidence="2">The sequence shown here is derived from an EMBL/GenBank/DDBJ whole genome shotgun (WGS) entry which is preliminary data.</text>
</comment>
<organism evidence="2 3">
    <name type="scientific">Diversispora eburnea</name>
    <dbReference type="NCBI Taxonomy" id="1213867"/>
    <lineage>
        <taxon>Eukaryota</taxon>
        <taxon>Fungi</taxon>
        <taxon>Fungi incertae sedis</taxon>
        <taxon>Mucoromycota</taxon>
        <taxon>Glomeromycotina</taxon>
        <taxon>Glomeromycetes</taxon>
        <taxon>Diversisporales</taxon>
        <taxon>Diversisporaceae</taxon>
        <taxon>Diversispora</taxon>
    </lineage>
</organism>